<accession>A0A9D2P3Z5</accession>
<keyword evidence="1" id="KW-1133">Transmembrane helix</keyword>
<sequence length="208" mass="23209">MKINLDSPVIAFLTTVADFMILNILFIICCAPVITIGPAVSALYTITMREARHEGGYIFKPFFRAFKNNFSRSFLLSILYCLAGAVLVFGVKFWQRKPGFSTSDQVMLVITGVFAVIWILSLLYVFALTARFDNTVLKTVKNAVILAVFNLKETILLALISAVVIILMIFAKSVWIFMMVGGFSACAYVKSLLLIKVFRQYESEEGGI</sequence>
<protein>
    <submittedName>
        <fullName evidence="2">YesL family protein</fullName>
    </submittedName>
</protein>
<gene>
    <name evidence="2" type="ORF">H9756_08595</name>
</gene>
<dbReference type="Proteomes" id="UP000823895">
    <property type="component" value="Unassembled WGS sequence"/>
</dbReference>
<name>A0A9D2P3Z5_9FIRM</name>
<feature type="transmembrane region" description="Helical" evidence="1">
    <location>
        <begin position="74"/>
        <end position="94"/>
    </location>
</feature>
<proteinExistence type="predicted"/>
<evidence type="ECO:0000313" key="2">
    <source>
        <dbReference type="EMBL" id="HJC43720.1"/>
    </source>
</evidence>
<dbReference type="InterPro" id="IPR006938">
    <property type="entry name" value="DUF624"/>
</dbReference>
<dbReference type="Pfam" id="PF04854">
    <property type="entry name" value="DUF624"/>
    <property type="match status" value="1"/>
</dbReference>
<feature type="transmembrane region" description="Helical" evidence="1">
    <location>
        <begin position="106"/>
        <end position="130"/>
    </location>
</feature>
<feature type="transmembrane region" description="Helical" evidence="1">
    <location>
        <begin position="175"/>
        <end position="195"/>
    </location>
</feature>
<keyword evidence="1" id="KW-0812">Transmembrane</keyword>
<reference evidence="2" key="1">
    <citation type="journal article" date="2021" name="PeerJ">
        <title>Extensive microbial diversity within the chicken gut microbiome revealed by metagenomics and culture.</title>
        <authorList>
            <person name="Gilroy R."/>
            <person name="Ravi A."/>
            <person name="Getino M."/>
            <person name="Pursley I."/>
            <person name="Horton D.L."/>
            <person name="Alikhan N.F."/>
            <person name="Baker D."/>
            <person name="Gharbi K."/>
            <person name="Hall N."/>
            <person name="Watson M."/>
            <person name="Adriaenssens E.M."/>
            <person name="Foster-Nyarko E."/>
            <person name="Jarju S."/>
            <person name="Secka A."/>
            <person name="Antonio M."/>
            <person name="Oren A."/>
            <person name="Chaudhuri R.R."/>
            <person name="La Ragione R."/>
            <person name="Hildebrand F."/>
            <person name="Pallen M.J."/>
        </authorList>
    </citation>
    <scope>NUCLEOTIDE SEQUENCE</scope>
    <source>
        <strain evidence="2">CHK165-2605</strain>
    </source>
</reference>
<organism evidence="2 3">
    <name type="scientific">Candidatus Mediterraneibacter gallistercoris</name>
    <dbReference type="NCBI Taxonomy" id="2838671"/>
    <lineage>
        <taxon>Bacteria</taxon>
        <taxon>Bacillati</taxon>
        <taxon>Bacillota</taxon>
        <taxon>Clostridia</taxon>
        <taxon>Lachnospirales</taxon>
        <taxon>Lachnospiraceae</taxon>
        <taxon>Mediterraneibacter</taxon>
    </lineage>
</organism>
<evidence type="ECO:0000313" key="3">
    <source>
        <dbReference type="Proteomes" id="UP000823895"/>
    </source>
</evidence>
<reference evidence="2" key="2">
    <citation type="submission" date="2021-04" db="EMBL/GenBank/DDBJ databases">
        <authorList>
            <person name="Gilroy R."/>
        </authorList>
    </citation>
    <scope>NUCLEOTIDE SEQUENCE</scope>
    <source>
        <strain evidence="2">CHK165-2605</strain>
    </source>
</reference>
<evidence type="ECO:0000256" key="1">
    <source>
        <dbReference type="SAM" id="Phobius"/>
    </source>
</evidence>
<comment type="caution">
    <text evidence="2">The sequence shown here is derived from an EMBL/GenBank/DDBJ whole genome shotgun (WGS) entry which is preliminary data.</text>
</comment>
<dbReference type="EMBL" id="DWWI01000179">
    <property type="protein sequence ID" value="HJC43720.1"/>
    <property type="molecule type" value="Genomic_DNA"/>
</dbReference>
<keyword evidence="1" id="KW-0472">Membrane</keyword>
<dbReference type="AlphaFoldDB" id="A0A9D2P3Z5"/>
<feature type="transmembrane region" description="Helical" evidence="1">
    <location>
        <begin position="20"/>
        <end position="44"/>
    </location>
</feature>
<feature type="transmembrane region" description="Helical" evidence="1">
    <location>
        <begin position="142"/>
        <end position="169"/>
    </location>
</feature>